<reference evidence="1" key="1">
    <citation type="submission" date="2023-12" db="EMBL/GenBank/DDBJ databases">
        <title>Fervidustalea candida gen. nov., sp. nov., a novel member of the family Paenibacillaceae isolated from a geothermal area.</title>
        <authorList>
            <person name="Li W.-J."/>
            <person name="Jiao J.-Y."/>
            <person name="Chen Y."/>
        </authorList>
    </citation>
    <scope>NUCLEOTIDE SEQUENCE</scope>
    <source>
        <strain evidence="1">SYSU GA230002</strain>
    </source>
</reference>
<proteinExistence type="predicted"/>
<organism evidence="1 2">
    <name type="scientific">Ferviditalea candida</name>
    <dbReference type="NCBI Taxonomy" id="3108399"/>
    <lineage>
        <taxon>Bacteria</taxon>
        <taxon>Bacillati</taxon>
        <taxon>Bacillota</taxon>
        <taxon>Bacilli</taxon>
        <taxon>Bacillales</taxon>
        <taxon>Paenibacillaceae</taxon>
        <taxon>Ferviditalea</taxon>
    </lineage>
</organism>
<dbReference type="Proteomes" id="UP001310386">
    <property type="component" value="Unassembled WGS sequence"/>
</dbReference>
<dbReference type="RefSeq" id="WP_371753883.1">
    <property type="nucleotide sequence ID" value="NZ_JAYJLD010000010.1"/>
</dbReference>
<accession>A0ABU5ZGZ3</accession>
<keyword evidence="2" id="KW-1185">Reference proteome</keyword>
<sequence>MKFSKEMFRLFVEERGYSLSEEKIESLITMVALFENDVEKLKEIDVPVNEPVTKFIAREETK</sequence>
<evidence type="ECO:0000313" key="1">
    <source>
        <dbReference type="EMBL" id="MEB3101765.1"/>
    </source>
</evidence>
<protein>
    <submittedName>
        <fullName evidence="1">Uncharacterized protein</fullName>
    </submittedName>
</protein>
<name>A0ABU5ZGZ3_9BACL</name>
<evidence type="ECO:0000313" key="2">
    <source>
        <dbReference type="Proteomes" id="UP001310386"/>
    </source>
</evidence>
<comment type="caution">
    <text evidence="1">The sequence shown here is derived from an EMBL/GenBank/DDBJ whole genome shotgun (WGS) entry which is preliminary data.</text>
</comment>
<dbReference type="EMBL" id="JAYJLD010000010">
    <property type="protein sequence ID" value="MEB3101765.1"/>
    <property type="molecule type" value="Genomic_DNA"/>
</dbReference>
<gene>
    <name evidence="1" type="ORF">VF724_08825</name>
</gene>